<dbReference type="GO" id="GO:0016413">
    <property type="term" value="F:O-acetyltransferase activity"/>
    <property type="evidence" value="ECO:0007669"/>
    <property type="project" value="TreeGrafter"/>
</dbReference>
<feature type="transmembrane region" description="Helical" evidence="7">
    <location>
        <begin position="220"/>
        <end position="240"/>
    </location>
</feature>
<feature type="transmembrane region" description="Helical" evidence="7">
    <location>
        <begin position="164"/>
        <end position="180"/>
    </location>
</feature>
<dbReference type="GO" id="GO:0009246">
    <property type="term" value="P:enterobacterial common antigen biosynthetic process"/>
    <property type="evidence" value="ECO:0007669"/>
    <property type="project" value="TreeGrafter"/>
</dbReference>
<dbReference type="EMBL" id="OBMQ01000001">
    <property type="protein sequence ID" value="SOB90766.1"/>
    <property type="molecule type" value="Genomic_DNA"/>
</dbReference>
<evidence type="ECO:0000256" key="5">
    <source>
        <dbReference type="ARBA" id="ARBA00022989"/>
    </source>
</evidence>
<dbReference type="OrthoDB" id="65129at2"/>
<feature type="transmembrane region" description="Helical" evidence="7">
    <location>
        <begin position="12"/>
        <end position="33"/>
    </location>
</feature>
<evidence type="ECO:0000256" key="6">
    <source>
        <dbReference type="ARBA" id="ARBA00023136"/>
    </source>
</evidence>
<proteinExistence type="inferred from homology"/>
<dbReference type="PANTHER" id="PTHR40074">
    <property type="entry name" value="O-ACETYLTRANSFERASE WECH"/>
    <property type="match status" value="1"/>
</dbReference>
<feature type="transmembrane region" description="Helical" evidence="7">
    <location>
        <begin position="90"/>
        <end position="112"/>
    </location>
</feature>
<evidence type="ECO:0000256" key="2">
    <source>
        <dbReference type="ARBA" id="ARBA00007400"/>
    </source>
</evidence>
<reference evidence="10" key="1">
    <citation type="submission" date="2017-08" db="EMBL/GenBank/DDBJ databases">
        <authorList>
            <person name="Varghese N."/>
            <person name="Submissions S."/>
        </authorList>
    </citation>
    <scope>NUCLEOTIDE SEQUENCE [LARGE SCALE GENOMIC DNA]</scope>
    <source>
        <strain evidence="10">JC22</strain>
    </source>
</reference>
<keyword evidence="6 7" id="KW-0472">Membrane</keyword>
<keyword evidence="10" id="KW-1185">Reference proteome</keyword>
<evidence type="ECO:0000259" key="8">
    <source>
        <dbReference type="Pfam" id="PF01757"/>
    </source>
</evidence>
<dbReference type="GO" id="GO:0005886">
    <property type="term" value="C:plasma membrane"/>
    <property type="evidence" value="ECO:0007669"/>
    <property type="project" value="UniProtKB-SubCell"/>
</dbReference>
<feature type="transmembrane region" description="Helical" evidence="7">
    <location>
        <begin position="53"/>
        <end position="70"/>
    </location>
</feature>
<feature type="transmembrane region" description="Helical" evidence="7">
    <location>
        <begin position="292"/>
        <end position="314"/>
    </location>
</feature>
<dbReference type="RefSeq" id="WP_097071790.1">
    <property type="nucleotide sequence ID" value="NZ_OBMQ01000001.1"/>
</dbReference>
<gene>
    <name evidence="9" type="ORF">SAMN05880501_101208</name>
</gene>
<dbReference type="AlphaFoldDB" id="A0A285R9H9"/>
<evidence type="ECO:0000256" key="1">
    <source>
        <dbReference type="ARBA" id="ARBA00004651"/>
    </source>
</evidence>
<evidence type="ECO:0000256" key="7">
    <source>
        <dbReference type="SAM" id="Phobius"/>
    </source>
</evidence>
<keyword evidence="3" id="KW-1003">Cell membrane</keyword>
<evidence type="ECO:0000256" key="3">
    <source>
        <dbReference type="ARBA" id="ARBA00022475"/>
    </source>
</evidence>
<dbReference type="PANTHER" id="PTHR40074:SF2">
    <property type="entry name" value="O-ACETYLTRANSFERASE WECH"/>
    <property type="match status" value="1"/>
</dbReference>
<feature type="domain" description="Acyltransferase 3" evidence="8">
    <location>
        <begin position="10"/>
        <end position="341"/>
    </location>
</feature>
<name>A0A285R9H9_9BACL</name>
<dbReference type="Pfam" id="PF01757">
    <property type="entry name" value="Acyl_transf_3"/>
    <property type="match status" value="1"/>
</dbReference>
<feature type="transmembrane region" description="Helical" evidence="7">
    <location>
        <begin position="186"/>
        <end position="208"/>
    </location>
</feature>
<feature type="transmembrane region" description="Helical" evidence="7">
    <location>
        <begin position="326"/>
        <end position="348"/>
    </location>
</feature>
<protein>
    <submittedName>
        <fullName evidence="9">Peptidoglycan/LPS O-acetylase OafA/YrhL</fullName>
    </submittedName>
</protein>
<keyword evidence="4 7" id="KW-0812">Transmembrane</keyword>
<dbReference type="Proteomes" id="UP000219636">
    <property type="component" value="Unassembled WGS sequence"/>
</dbReference>
<evidence type="ECO:0000313" key="10">
    <source>
        <dbReference type="Proteomes" id="UP000219636"/>
    </source>
</evidence>
<evidence type="ECO:0000313" key="9">
    <source>
        <dbReference type="EMBL" id="SOB90766.1"/>
    </source>
</evidence>
<comment type="subcellular location">
    <subcellularLocation>
        <location evidence="1">Cell membrane</location>
        <topology evidence="1">Multi-pass membrane protein</topology>
    </subcellularLocation>
</comment>
<dbReference type="InterPro" id="IPR002656">
    <property type="entry name" value="Acyl_transf_3_dom"/>
</dbReference>
<feature type="transmembrane region" description="Helical" evidence="7">
    <location>
        <begin position="252"/>
        <end position="271"/>
    </location>
</feature>
<organism evidence="9 10">
    <name type="scientific">Ureibacillus xyleni</name>
    <dbReference type="NCBI Taxonomy" id="614648"/>
    <lineage>
        <taxon>Bacteria</taxon>
        <taxon>Bacillati</taxon>
        <taxon>Bacillota</taxon>
        <taxon>Bacilli</taxon>
        <taxon>Bacillales</taxon>
        <taxon>Caryophanaceae</taxon>
        <taxon>Ureibacillus</taxon>
    </lineage>
</organism>
<comment type="similarity">
    <text evidence="2">Belongs to the acyltransferase 3 family.</text>
</comment>
<keyword evidence="5 7" id="KW-1133">Transmembrane helix</keyword>
<evidence type="ECO:0000256" key="4">
    <source>
        <dbReference type="ARBA" id="ARBA00022692"/>
    </source>
</evidence>
<feature type="transmembrane region" description="Helical" evidence="7">
    <location>
        <begin position="132"/>
        <end position="155"/>
    </location>
</feature>
<accession>A0A285R9H9</accession>
<sequence>MVSLQKERVESIKFMRVVAMLLVVLIHTTGIGIRELTPDNPFYFLYLFLNRFTRFEGAVFVFLSGFVLFYNYESRPYTVKTWTTFYKKRFMYILGPFLVWSIFYQLFSFYMGTRKYIGIGPMIENIATGQSYYQLYFILILVQLYFLLPVFIYFIQKFHWFKKYLLLIGFIIELGVQVLFKKYNITFALPLFTGYLASFFFGGWVAMYYPKLKKEWSRGLMAGATIFTVALGILYMLLYYQFHILDNPSIPYAPFKILAMIYYLSACFILFKWSIILEKYGSIRFNEWAERLRVYSFGYYLVHPFILELAKLVFVPQTLFQFHLFIFIRYIVVVIGCYVFIRVIHILLPRAWMIFGKLPSWK</sequence>